<dbReference type="GO" id="GO:0106388">
    <property type="term" value="F:rRNA small subunit aminocarboxypropyltransferase activity"/>
    <property type="evidence" value="ECO:0007669"/>
    <property type="project" value="UniProtKB-EC"/>
</dbReference>
<dbReference type="EC" id="2.5.1.157" evidence="6"/>
<keyword evidence="5 6" id="KW-0949">S-adenosyl-L-methionine</keyword>
<keyword evidence="1" id="KW-0963">Cytoplasm</keyword>
<accession>A0A3F2S202</accession>
<dbReference type="Proteomes" id="UP000277300">
    <property type="component" value="Unassembled WGS sequence"/>
</dbReference>
<dbReference type="GO" id="GO:0000455">
    <property type="term" value="P:enzyme-directed rRNA pseudouridine synthesis"/>
    <property type="evidence" value="ECO:0007669"/>
    <property type="project" value="UniProtKB-UniRule"/>
</dbReference>
<comment type="caution">
    <text evidence="6">Lacks conserved residue(s) required for the propagation of feature annotation.</text>
</comment>
<dbReference type="NCBIfam" id="NF002621">
    <property type="entry name" value="PRK02287.1"/>
    <property type="match status" value="1"/>
</dbReference>
<dbReference type="Proteomes" id="UP000284657">
    <property type="component" value="Unassembled WGS sequence"/>
</dbReference>
<evidence type="ECO:0000256" key="4">
    <source>
        <dbReference type="ARBA" id="ARBA00022679"/>
    </source>
</evidence>
<comment type="caution">
    <text evidence="11">The sequence shown here is derived from an EMBL/GenBank/DDBJ whole genome shotgun (WGS) entry which is preliminary data.</text>
</comment>
<feature type="binding site" evidence="6">
    <location>
        <position position="131"/>
    </location>
    <ligand>
        <name>S-adenosyl-L-methionine</name>
        <dbReference type="ChEBI" id="CHEBI:59789"/>
    </ligand>
</feature>
<evidence type="ECO:0000259" key="8">
    <source>
        <dbReference type="Pfam" id="PF04034"/>
    </source>
</evidence>
<dbReference type="EMBL" id="MBDO02000011">
    <property type="protein sequence ID" value="RLN68643.1"/>
    <property type="molecule type" value="Genomic_DNA"/>
</dbReference>
<feature type="binding site" evidence="6">
    <location>
        <position position="108"/>
    </location>
    <ligand>
        <name>S-adenosyl-L-methionine</name>
        <dbReference type="ChEBI" id="CHEBI:59789"/>
    </ligand>
</feature>
<evidence type="ECO:0000256" key="1">
    <source>
        <dbReference type="ARBA" id="ARBA00022490"/>
    </source>
</evidence>
<dbReference type="EMBL" id="MBAD02002415">
    <property type="protein sequence ID" value="RLN47702.1"/>
    <property type="molecule type" value="Genomic_DNA"/>
</dbReference>
<evidence type="ECO:0000259" key="9">
    <source>
        <dbReference type="Pfam" id="PF04068"/>
    </source>
</evidence>
<feature type="binding site" evidence="6">
    <location>
        <position position="60"/>
    </location>
    <ligand>
        <name>S-adenosyl-L-methionine</name>
        <dbReference type="ChEBI" id="CHEBI:59789"/>
    </ligand>
</feature>
<dbReference type="AlphaFoldDB" id="A0A3F2S202"/>
<evidence type="ECO:0000256" key="7">
    <source>
        <dbReference type="SAM" id="MobiDB-lite"/>
    </source>
</evidence>
<organism evidence="11 12">
    <name type="scientific">Phytophthora kernoviae</name>
    <dbReference type="NCBI Taxonomy" id="325452"/>
    <lineage>
        <taxon>Eukaryota</taxon>
        <taxon>Sar</taxon>
        <taxon>Stramenopiles</taxon>
        <taxon>Oomycota</taxon>
        <taxon>Peronosporomycetes</taxon>
        <taxon>Peronosporales</taxon>
        <taxon>Peronosporaceae</taxon>
        <taxon>Phytophthora</taxon>
    </lineage>
</organism>
<keyword evidence="3 6" id="KW-0698">rRNA processing</keyword>
<feature type="domain" description="RNase L inhibitor RLI-like possible metal-binding" evidence="9">
    <location>
        <begin position="48"/>
        <end position="76"/>
    </location>
</feature>
<comment type="catalytic activity">
    <reaction evidence="6">
        <text>an N(1)-methylpseudouridine in rRNA + S-adenosyl-L-methionine = N(1)-methyl-N(3)-[(3S)-3-amino-3-carboxypropyl]pseudouridine in rRNA + S-methyl-5'-thioadenosine + H(+)</text>
        <dbReference type="Rhea" id="RHEA:63296"/>
        <dbReference type="Rhea" id="RHEA-COMP:11634"/>
        <dbReference type="Rhea" id="RHEA-COMP:16310"/>
        <dbReference type="ChEBI" id="CHEBI:15378"/>
        <dbReference type="ChEBI" id="CHEBI:17509"/>
        <dbReference type="ChEBI" id="CHEBI:59789"/>
        <dbReference type="ChEBI" id="CHEBI:74890"/>
        <dbReference type="ChEBI" id="CHEBI:146234"/>
        <dbReference type="EC" id="2.5.1.157"/>
    </reaction>
</comment>
<comment type="similarity">
    <text evidence="6">Belongs to the TDD superfamily. TSR3 family.</text>
</comment>
<evidence type="ECO:0000256" key="5">
    <source>
        <dbReference type="ARBA" id="ARBA00022691"/>
    </source>
</evidence>
<keyword evidence="4 6" id="KW-0808">Transferase</keyword>
<feature type="compositionally biased region" description="Basic and acidic residues" evidence="7">
    <location>
        <begin position="1"/>
        <end position="18"/>
    </location>
</feature>
<evidence type="ECO:0000313" key="13">
    <source>
        <dbReference type="Proteomes" id="UP000284657"/>
    </source>
</evidence>
<keyword evidence="2 6" id="KW-0690">Ribosome biogenesis</keyword>
<evidence type="ECO:0000256" key="2">
    <source>
        <dbReference type="ARBA" id="ARBA00022517"/>
    </source>
</evidence>
<evidence type="ECO:0000313" key="11">
    <source>
        <dbReference type="EMBL" id="RLN68643.1"/>
    </source>
</evidence>
<feature type="compositionally biased region" description="Polar residues" evidence="7">
    <location>
        <begin position="271"/>
        <end position="286"/>
    </location>
</feature>
<dbReference type="InterPro" id="IPR022968">
    <property type="entry name" value="Tsr3-like"/>
</dbReference>
<evidence type="ECO:0000313" key="10">
    <source>
        <dbReference type="EMBL" id="RLN47702.1"/>
    </source>
</evidence>
<dbReference type="OrthoDB" id="10262062at2759"/>
<dbReference type="InterPro" id="IPR007177">
    <property type="entry name" value="Tsr3_C"/>
</dbReference>
<sequence>MGKKRDDRGPPSRKDRGRGGSKGAAPARGDEESETSYRRRAFPVTLRMWDFQQCDSKRCTGRKLCRLGYIKSMKPGAHFRGLVLSPAGEQAVSPADRDIVEGIGISVIDCSWAKVQDLPYKQLRSGTHRLLPFLVAANSVNYGRPHKLSCAEAIAATLYIVGMKEEAKQVIEEFSWGEEFLKINADCLEAYSACKNSTEVVEAQNAYLAACQTEHDQRSRRMDLPSLESEDEEEDEEDEDEPELDRFGNIIPKKNPAKAEGDSGTEELTKEQQLYKSKTYSYQSEQPDSDDEMASLTKNLHVAADSVKKTQESRDEMRAARELDADKESYAFSSMQDVHRQELAAVCLERTAIAVSGDAVLQLPESVYQQWANNSEKQTLEDEK</sequence>
<feature type="compositionally biased region" description="Acidic residues" evidence="7">
    <location>
        <begin position="228"/>
        <end position="243"/>
    </location>
</feature>
<dbReference type="PANTHER" id="PTHR20426">
    <property type="entry name" value="RIBOSOME BIOGENESIS PROTEIN TSR3 HOMOLOG"/>
    <property type="match status" value="1"/>
</dbReference>
<dbReference type="PANTHER" id="PTHR20426:SF0">
    <property type="entry name" value="18S RRNA AMINOCARBOXYPROPYLTRANSFERASE"/>
    <property type="match status" value="1"/>
</dbReference>
<dbReference type="InterPro" id="IPR007209">
    <property type="entry name" value="RNaseL-inhib-like_metal-bd_dom"/>
</dbReference>
<gene>
    <name evidence="10" type="ORF">BBJ29_000560</name>
    <name evidence="11" type="ORF">BBP00_00000897</name>
</gene>
<dbReference type="GO" id="GO:0030490">
    <property type="term" value="P:maturation of SSU-rRNA"/>
    <property type="evidence" value="ECO:0007669"/>
    <property type="project" value="TreeGrafter"/>
</dbReference>
<reference evidence="12 13" key="1">
    <citation type="submission" date="2018-07" db="EMBL/GenBank/DDBJ databases">
        <title>Genome sequencing of oomycete isolates from Chile give support for New Zealand origin for Phytophthora kernoviae and make available the first Nothophytophthora sp. genome.</title>
        <authorList>
            <person name="Studholme D.J."/>
            <person name="Sanfuentes E."/>
            <person name="Panda P."/>
            <person name="Hill R."/>
            <person name="Sambles C."/>
            <person name="Grant M."/>
            <person name="Williams N.M."/>
            <person name="Mcdougal R.L."/>
        </authorList>
    </citation>
    <scope>NUCLEOTIDE SEQUENCE [LARGE SCALE GENOMIC DNA]</scope>
    <source>
        <strain evidence="11">Chile6</strain>
        <strain evidence="10">Chile7</strain>
    </source>
</reference>
<feature type="region of interest" description="Disordered" evidence="7">
    <location>
        <begin position="214"/>
        <end position="294"/>
    </location>
</feature>
<evidence type="ECO:0000256" key="3">
    <source>
        <dbReference type="ARBA" id="ARBA00022552"/>
    </source>
</evidence>
<proteinExistence type="inferred from homology"/>
<feature type="domain" description="16S/18S rRNA aminocarboxypropyltransferase Tsr3 C-terminal" evidence="8">
    <location>
        <begin position="82"/>
        <end position="208"/>
    </location>
</feature>
<evidence type="ECO:0000313" key="12">
    <source>
        <dbReference type="Proteomes" id="UP000277300"/>
    </source>
</evidence>
<feature type="region of interest" description="Disordered" evidence="7">
    <location>
        <begin position="1"/>
        <end position="36"/>
    </location>
</feature>
<name>A0A3F2S202_9STRA</name>
<dbReference type="Pfam" id="PF04068">
    <property type="entry name" value="Fer4_RLI"/>
    <property type="match status" value="1"/>
</dbReference>
<protein>
    <recommendedName>
        <fullName evidence="6">18S rRNA aminocarboxypropyltransferase</fullName>
        <ecNumber evidence="6">2.5.1.157</ecNumber>
    </recommendedName>
</protein>
<feature type="compositionally biased region" description="Basic and acidic residues" evidence="7">
    <location>
        <begin position="214"/>
        <end position="223"/>
    </location>
</feature>
<comment type="function">
    <text evidence="6">Aminocarboxypropyltransferase that catalyzes the aminocarboxypropyl transfer on pseudouridine in 18S rRNA. It constitutes the last step in biosynthesis of the hypermodified N1-methyl-N3-(3-amino-3-carboxypropyl) pseudouridine (m1acp3-Psi).</text>
</comment>
<dbReference type="HAMAP" id="MF_01116">
    <property type="entry name" value="TSR3"/>
    <property type="match status" value="1"/>
</dbReference>
<dbReference type="Pfam" id="PF04034">
    <property type="entry name" value="Ribo_biogen_C"/>
    <property type="match status" value="1"/>
</dbReference>
<evidence type="ECO:0000256" key="6">
    <source>
        <dbReference type="HAMAP-Rule" id="MF_03146"/>
    </source>
</evidence>
<dbReference type="GO" id="GO:1904047">
    <property type="term" value="F:S-adenosyl-L-methionine binding"/>
    <property type="evidence" value="ECO:0007669"/>
    <property type="project" value="UniProtKB-UniRule"/>
</dbReference>